<keyword evidence="11" id="KW-1185">Reference proteome</keyword>
<dbReference type="RefSeq" id="XP_025548828.1">
    <property type="nucleotide sequence ID" value="XM_025698545.1"/>
</dbReference>
<keyword evidence="6" id="KW-0460">Magnesium</keyword>
<dbReference type="AlphaFoldDB" id="A0A395HTY6"/>
<dbReference type="VEuPathDB" id="FungiDB:BO97DRAFT_445364"/>
<dbReference type="PROSITE" id="PS51706">
    <property type="entry name" value="G_ENGB"/>
    <property type="match status" value="1"/>
</dbReference>
<evidence type="ECO:0000256" key="5">
    <source>
        <dbReference type="ARBA" id="ARBA00022741"/>
    </source>
</evidence>
<dbReference type="GO" id="GO:0005525">
    <property type="term" value="F:GTP binding"/>
    <property type="evidence" value="ECO:0007669"/>
    <property type="project" value="UniProtKB-KW"/>
</dbReference>
<sequence>MIPRLRALLTPIRSSPTQFHRTFSSTLPTRSSSPSEQDEQPFAPAEQGGHQPIKKTLLSDLPKTVLNDYHETQCPNEAQLAYADKLFAPSRHSPIKLWSASKFRTTPMSSQEPEVCFLGRSNVGKSSVLNRLMGEEICYTSSKPGRTREMNAFGIGGTKGGESKIVLLDMPGYGHGGRWDWGVEIMKYLKQRKQLRRVFVLIDGFHGLKRWDIEVLKLLSQYGIPYQIVVAKIDKLLAKQPAQIRTGVTEKGFETVRDVHRQLRIGARGALQFWKGPPPLGETLTCCSKVERTQGEYIGISALRWAVVKAAGYDANLDADGKVIKRSASLASPPPPPPSPQVQPSGELTPPPSPQVQQQPEKVVEVVDDEMVEEAEREVEEAEEEVNEWFTNPDDPAPTKKNKKRKSRI</sequence>
<dbReference type="InterPro" id="IPR052279">
    <property type="entry name" value="EngB_GTPase"/>
</dbReference>
<dbReference type="InterPro" id="IPR019987">
    <property type="entry name" value="GTP-bd_ribosome_bio_YsxC"/>
</dbReference>
<feature type="compositionally biased region" description="Acidic residues" evidence="8">
    <location>
        <begin position="366"/>
        <end position="387"/>
    </location>
</feature>
<organism evidence="10 11">
    <name type="scientific">Aspergillus homomorphus (strain CBS 101889)</name>
    <dbReference type="NCBI Taxonomy" id="1450537"/>
    <lineage>
        <taxon>Eukaryota</taxon>
        <taxon>Fungi</taxon>
        <taxon>Dikarya</taxon>
        <taxon>Ascomycota</taxon>
        <taxon>Pezizomycotina</taxon>
        <taxon>Eurotiomycetes</taxon>
        <taxon>Eurotiomycetidae</taxon>
        <taxon>Eurotiales</taxon>
        <taxon>Aspergillaceae</taxon>
        <taxon>Aspergillus</taxon>
        <taxon>Aspergillus subgen. Circumdati</taxon>
    </lineage>
</organism>
<feature type="domain" description="EngB-type G" evidence="9">
    <location>
        <begin position="111"/>
        <end position="313"/>
    </location>
</feature>
<dbReference type="PANTHER" id="PTHR46498:SF1">
    <property type="entry name" value="GTP-BINDING PROTEIN 8"/>
    <property type="match status" value="1"/>
</dbReference>
<dbReference type="PANTHER" id="PTHR46498">
    <property type="entry name" value="GTP-BINDING PROTEIN 8"/>
    <property type="match status" value="1"/>
</dbReference>
<evidence type="ECO:0000256" key="3">
    <source>
        <dbReference type="ARBA" id="ARBA00015370"/>
    </source>
</evidence>
<dbReference type="InterPro" id="IPR030393">
    <property type="entry name" value="G_ENGB_dom"/>
</dbReference>
<evidence type="ECO:0000256" key="1">
    <source>
        <dbReference type="ARBA" id="ARBA00001946"/>
    </source>
</evidence>
<feature type="region of interest" description="Disordered" evidence="8">
    <location>
        <begin position="327"/>
        <end position="409"/>
    </location>
</feature>
<feature type="compositionally biased region" description="Pro residues" evidence="8">
    <location>
        <begin position="332"/>
        <end position="341"/>
    </location>
</feature>
<proteinExistence type="inferred from homology"/>
<comment type="similarity">
    <text evidence="2">Belongs to the TRAFAC class TrmE-Era-EngA-EngB-Septin-like GTPase superfamily. EngB GTPase family.</text>
</comment>
<evidence type="ECO:0000256" key="2">
    <source>
        <dbReference type="ARBA" id="ARBA00009638"/>
    </source>
</evidence>
<keyword evidence="7" id="KW-0342">GTP-binding</keyword>
<dbReference type="OrthoDB" id="391988at2759"/>
<evidence type="ECO:0000259" key="9">
    <source>
        <dbReference type="PROSITE" id="PS51706"/>
    </source>
</evidence>
<dbReference type="Gene3D" id="3.40.50.300">
    <property type="entry name" value="P-loop containing nucleotide triphosphate hydrolases"/>
    <property type="match status" value="1"/>
</dbReference>
<dbReference type="GeneID" id="37202834"/>
<evidence type="ECO:0000256" key="7">
    <source>
        <dbReference type="ARBA" id="ARBA00023134"/>
    </source>
</evidence>
<dbReference type="NCBIfam" id="TIGR03598">
    <property type="entry name" value="GTPase_YsxC"/>
    <property type="match status" value="1"/>
</dbReference>
<dbReference type="EMBL" id="KZ824302">
    <property type="protein sequence ID" value="RAL09674.1"/>
    <property type="molecule type" value="Genomic_DNA"/>
</dbReference>
<reference evidence="10 11" key="1">
    <citation type="submission" date="2018-02" db="EMBL/GenBank/DDBJ databases">
        <title>The genomes of Aspergillus section Nigri reveals drivers in fungal speciation.</title>
        <authorList>
            <consortium name="DOE Joint Genome Institute"/>
            <person name="Vesth T.C."/>
            <person name="Nybo J."/>
            <person name="Theobald S."/>
            <person name="Brandl J."/>
            <person name="Frisvad J.C."/>
            <person name="Nielsen K.F."/>
            <person name="Lyhne E.K."/>
            <person name="Kogle M.E."/>
            <person name="Kuo A."/>
            <person name="Riley R."/>
            <person name="Clum A."/>
            <person name="Nolan M."/>
            <person name="Lipzen A."/>
            <person name="Salamov A."/>
            <person name="Henrissat B."/>
            <person name="Wiebenga A."/>
            <person name="De vries R.P."/>
            <person name="Grigoriev I.V."/>
            <person name="Mortensen U.H."/>
            <person name="Andersen M.R."/>
            <person name="Baker S.E."/>
        </authorList>
    </citation>
    <scope>NUCLEOTIDE SEQUENCE [LARGE SCALE GENOMIC DNA]</scope>
    <source>
        <strain evidence="10 11">CBS 101889</strain>
    </source>
</reference>
<dbReference type="STRING" id="1450537.A0A395HTY6"/>
<feature type="region of interest" description="Disordered" evidence="8">
    <location>
        <begin position="18"/>
        <end position="53"/>
    </location>
</feature>
<evidence type="ECO:0000256" key="4">
    <source>
        <dbReference type="ARBA" id="ARBA00022723"/>
    </source>
</evidence>
<dbReference type="FunFam" id="3.40.50.300:FF:001874">
    <property type="entry name" value="GTP binding protein (EngB), putative"/>
    <property type="match status" value="1"/>
</dbReference>
<protein>
    <recommendedName>
        <fullName evidence="3">GTP-binding protein 8</fullName>
    </recommendedName>
</protein>
<dbReference type="CDD" id="cd01876">
    <property type="entry name" value="YihA_EngB"/>
    <property type="match status" value="1"/>
</dbReference>
<comment type="cofactor">
    <cofactor evidence="1">
        <name>Mg(2+)</name>
        <dbReference type="ChEBI" id="CHEBI:18420"/>
    </cofactor>
</comment>
<dbReference type="SUPFAM" id="SSF52540">
    <property type="entry name" value="P-loop containing nucleoside triphosphate hydrolases"/>
    <property type="match status" value="1"/>
</dbReference>
<keyword evidence="4" id="KW-0479">Metal-binding</keyword>
<feature type="compositionally biased region" description="Low complexity" evidence="8">
    <location>
        <begin position="21"/>
        <end position="35"/>
    </location>
</feature>
<evidence type="ECO:0000313" key="11">
    <source>
        <dbReference type="Proteomes" id="UP000248961"/>
    </source>
</evidence>
<dbReference type="GO" id="GO:0046872">
    <property type="term" value="F:metal ion binding"/>
    <property type="evidence" value="ECO:0007669"/>
    <property type="project" value="UniProtKB-KW"/>
</dbReference>
<keyword evidence="5" id="KW-0547">Nucleotide-binding</keyword>
<evidence type="ECO:0000256" key="6">
    <source>
        <dbReference type="ARBA" id="ARBA00022842"/>
    </source>
</evidence>
<dbReference type="Proteomes" id="UP000248961">
    <property type="component" value="Unassembled WGS sequence"/>
</dbReference>
<feature type="compositionally biased region" description="Basic residues" evidence="8">
    <location>
        <begin position="400"/>
        <end position="409"/>
    </location>
</feature>
<gene>
    <name evidence="10" type="ORF">BO97DRAFT_445364</name>
</gene>
<dbReference type="GO" id="GO:0005739">
    <property type="term" value="C:mitochondrion"/>
    <property type="evidence" value="ECO:0007669"/>
    <property type="project" value="TreeGrafter"/>
</dbReference>
<name>A0A395HTY6_ASPHC</name>
<dbReference type="InterPro" id="IPR027417">
    <property type="entry name" value="P-loop_NTPase"/>
</dbReference>
<dbReference type="Pfam" id="PF01926">
    <property type="entry name" value="MMR_HSR1"/>
    <property type="match status" value="1"/>
</dbReference>
<accession>A0A395HTY6</accession>
<evidence type="ECO:0000313" key="10">
    <source>
        <dbReference type="EMBL" id="RAL09674.1"/>
    </source>
</evidence>
<evidence type="ECO:0000256" key="8">
    <source>
        <dbReference type="SAM" id="MobiDB-lite"/>
    </source>
</evidence>
<dbReference type="InterPro" id="IPR006073">
    <property type="entry name" value="GTP-bd"/>
</dbReference>